<dbReference type="Proteomes" id="UP000631300">
    <property type="component" value="Unassembled WGS sequence"/>
</dbReference>
<dbReference type="CDD" id="cd07177">
    <property type="entry name" value="terB_like"/>
    <property type="match status" value="1"/>
</dbReference>
<organism evidence="1 2">
    <name type="scientific">Alteromonas halophila</name>
    <dbReference type="NCBI Taxonomy" id="516698"/>
    <lineage>
        <taxon>Bacteria</taxon>
        <taxon>Pseudomonadati</taxon>
        <taxon>Pseudomonadota</taxon>
        <taxon>Gammaproteobacteria</taxon>
        <taxon>Alteromonadales</taxon>
        <taxon>Alteromonadaceae</taxon>
        <taxon>Alteromonas/Salinimonas group</taxon>
        <taxon>Alteromonas</taxon>
    </lineage>
</organism>
<keyword evidence="2" id="KW-1185">Reference proteome</keyword>
<name>A0A918JCI0_9ALTE</name>
<reference evidence="1" key="2">
    <citation type="submission" date="2020-09" db="EMBL/GenBank/DDBJ databases">
        <authorList>
            <person name="Sun Q."/>
            <person name="Kim S."/>
        </authorList>
    </citation>
    <scope>NUCLEOTIDE SEQUENCE</scope>
    <source>
        <strain evidence="1">KCTC 22164</strain>
    </source>
</reference>
<gene>
    <name evidence="1" type="ORF">GCM10007391_03350</name>
</gene>
<evidence type="ECO:0008006" key="3">
    <source>
        <dbReference type="Google" id="ProtNLM"/>
    </source>
</evidence>
<dbReference type="AlphaFoldDB" id="A0A918JCI0"/>
<proteinExistence type="predicted"/>
<evidence type="ECO:0000313" key="2">
    <source>
        <dbReference type="Proteomes" id="UP000631300"/>
    </source>
</evidence>
<dbReference type="SUPFAM" id="SSF158682">
    <property type="entry name" value="TerB-like"/>
    <property type="match status" value="1"/>
</dbReference>
<protein>
    <recommendedName>
        <fullName evidence="3">TerB family tellurite resistance protein</fullName>
    </recommendedName>
</protein>
<evidence type="ECO:0000313" key="1">
    <source>
        <dbReference type="EMBL" id="GGW74665.1"/>
    </source>
</evidence>
<accession>A0A918JCI0</accession>
<dbReference type="RefSeq" id="WP_189403351.1">
    <property type="nucleotide sequence ID" value="NZ_BMXP01000001.1"/>
</dbReference>
<dbReference type="Gene3D" id="1.10.3680.10">
    <property type="entry name" value="TerB-like"/>
    <property type="match status" value="1"/>
</dbReference>
<comment type="caution">
    <text evidence="1">The sequence shown here is derived from an EMBL/GenBank/DDBJ whole genome shotgun (WGS) entry which is preliminary data.</text>
</comment>
<dbReference type="EMBL" id="BMXP01000001">
    <property type="protein sequence ID" value="GGW74665.1"/>
    <property type="molecule type" value="Genomic_DNA"/>
</dbReference>
<dbReference type="InterPro" id="IPR029024">
    <property type="entry name" value="TerB-like"/>
</dbReference>
<reference evidence="1" key="1">
    <citation type="journal article" date="2014" name="Int. J. Syst. Evol. Microbiol.">
        <title>Complete genome sequence of Corynebacterium casei LMG S-19264T (=DSM 44701T), isolated from a smear-ripened cheese.</title>
        <authorList>
            <consortium name="US DOE Joint Genome Institute (JGI-PGF)"/>
            <person name="Walter F."/>
            <person name="Albersmeier A."/>
            <person name="Kalinowski J."/>
            <person name="Ruckert C."/>
        </authorList>
    </citation>
    <scope>NUCLEOTIDE SEQUENCE</scope>
    <source>
        <strain evidence="1">KCTC 22164</strain>
    </source>
</reference>
<sequence>MQLSPLQHFNEALIKLAVMLYQVDGTVTLTEQDYLSALVDELDWQSPICPEAFLNQSIYDARRALDLGEQLPYLRELQSALEYDADKALEVAMAITGVDGERSIEETEILSLLTHKLLARALVSQSRTQPPAGEPMVAG</sequence>